<protein>
    <submittedName>
        <fullName evidence="1">Uncharacterized protein</fullName>
    </submittedName>
</protein>
<proteinExistence type="predicted"/>
<gene>
    <name evidence="1" type="ORF">VNO77_44344</name>
</gene>
<evidence type="ECO:0000313" key="2">
    <source>
        <dbReference type="Proteomes" id="UP001367508"/>
    </source>
</evidence>
<evidence type="ECO:0000313" key="1">
    <source>
        <dbReference type="EMBL" id="KAK7306405.1"/>
    </source>
</evidence>
<comment type="caution">
    <text evidence="1">The sequence shown here is derived from an EMBL/GenBank/DDBJ whole genome shotgun (WGS) entry which is preliminary data.</text>
</comment>
<name>A0AAN9JVS8_CANGL</name>
<sequence length="192" mass="21666">MKVLRRENVEGTIQKERPVSKEVFSDSSPLGILGDSSCPSMGDKRRSECPFQLRISNTMPRYENPIPYFSIVDPLRTNEGRCRVIGREAVFTCGCSTVECVPRGINEVSMRNGSRLIFAANISIEWEAQYFTTRSAVHKSSIDWTVQLSWTQQAQKGDTVKLKDQQKLNTLSLDAGFHTRLLPGALPFFIFT</sequence>
<dbReference type="Proteomes" id="UP001367508">
    <property type="component" value="Unassembled WGS sequence"/>
</dbReference>
<dbReference type="AlphaFoldDB" id="A0AAN9JVS8"/>
<reference evidence="1 2" key="1">
    <citation type="submission" date="2024-01" db="EMBL/GenBank/DDBJ databases">
        <title>The genomes of 5 underutilized Papilionoideae crops provide insights into root nodulation and disease resistanc.</title>
        <authorList>
            <person name="Jiang F."/>
        </authorList>
    </citation>
    <scope>NUCLEOTIDE SEQUENCE [LARGE SCALE GENOMIC DNA]</scope>
    <source>
        <strain evidence="1">LVBAO_FW01</strain>
        <tissue evidence="1">Leaves</tissue>
    </source>
</reference>
<keyword evidence="2" id="KW-1185">Reference proteome</keyword>
<accession>A0AAN9JVS8</accession>
<dbReference type="EMBL" id="JAYMYQ010000011">
    <property type="protein sequence ID" value="KAK7306405.1"/>
    <property type="molecule type" value="Genomic_DNA"/>
</dbReference>
<organism evidence="1 2">
    <name type="scientific">Canavalia gladiata</name>
    <name type="common">Sword bean</name>
    <name type="synonym">Dolichos gladiatus</name>
    <dbReference type="NCBI Taxonomy" id="3824"/>
    <lineage>
        <taxon>Eukaryota</taxon>
        <taxon>Viridiplantae</taxon>
        <taxon>Streptophyta</taxon>
        <taxon>Embryophyta</taxon>
        <taxon>Tracheophyta</taxon>
        <taxon>Spermatophyta</taxon>
        <taxon>Magnoliopsida</taxon>
        <taxon>eudicotyledons</taxon>
        <taxon>Gunneridae</taxon>
        <taxon>Pentapetalae</taxon>
        <taxon>rosids</taxon>
        <taxon>fabids</taxon>
        <taxon>Fabales</taxon>
        <taxon>Fabaceae</taxon>
        <taxon>Papilionoideae</taxon>
        <taxon>50 kb inversion clade</taxon>
        <taxon>NPAAA clade</taxon>
        <taxon>indigoferoid/millettioid clade</taxon>
        <taxon>Phaseoleae</taxon>
        <taxon>Canavalia</taxon>
    </lineage>
</organism>